<dbReference type="Proteomes" id="UP000095283">
    <property type="component" value="Unplaced"/>
</dbReference>
<sequence length="154" mass="17286">MARWRSTIFHLSIICIALAQNDIPSESCKSSLEACENDLECSNRLAPLIAACTTGTCQPQCRNAVLNVYQNKLGRSLLSATPSGVYLFRNVKTNLKKENVPSNARNLWLPQLLHHMGMLLSTVHVQSVRINCARASRIIFWEPAIKYVIVLTQY</sequence>
<keyword evidence="2" id="KW-1185">Reference proteome</keyword>
<evidence type="ECO:0000256" key="1">
    <source>
        <dbReference type="SAM" id="SignalP"/>
    </source>
</evidence>
<dbReference type="SUPFAM" id="SSF110035">
    <property type="entry name" value="GDNF receptor-like"/>
    <property type="match status" value="1"/>
</dbReference>
<dbReference type="AlphaFoldDB" id="A0A1I7XA98"/>
<protein>
    <submittedName>
        <fullName evidence="3">ShKT domain-containing protein</fullName>
    </submittedName>
</protein>
<dbReference type="WBParaSite" id="Hba_14289">
    <property type="protein sequence ID" value="Hba_14289"/>
    <property type="gene ID" value="Hba_14289"/>
</dbReference>
<accession>A0A1I7XA98</accession>
<feature type="chain" id="PRO_5009311051" evidence="1">
    <location>
        <begin position="20"/>
        <end position="154"/>
    </location>
</feature>
<feature type="signal peptide" evidence="1">
    <location>
        <begin position="1"/>
        <end position="19"/>
    </location>
</feature>
<proteinExistence type="predicted"/>
<organism evidence="2 3">
    <name type="scientific">Heterorhabditis bacteriophora</name>
    <name type="common">Entomopathogenic nematode worm</name>
    <dbReference type="NCBI Taxonomy" id="37862"/>
    <lineage>
        <taxon>Eukaryota</taxon>
        <taxon>Metazoa</taxon>
        <taxon>Ecdysozoa</taxon>
        <taxon>Nematoda</taxon>
        <taxon>Chromadorea</taxon>
        <taxon>Rhabditida</taxon>
        <taxon>Rhabditina</taxon>
        <taxon>Rhabditomorpha</taxon>
        <taxon>Strongyloidea</taxon>
        <taxon>Heterorhabditidae</taxon>
        <taxon>Heterorhabditis</taxon>
    </lineage>
</organism>
<reference evidence="3" key="1">
    <citation type="submission" date="2016-11" db="UniProtKB">
        <authorList>
            <consortium name="WormBaseParasite"/>
        </authorList>
    </citation>
    <scope>IDENTIFICATION</scope>
</reference>
<name>A0A1I7XA98_HETBA</name>
<keyword evidence="1" id="KW-0732">Signal</keyword>
<dbReference type="InterPro" id="IPR037193">
    <property type="entry name" value="GDNF_alpha"/>
</dbReference>
<evidence type="ECO:0000313" key="3">
    <source>
        <dbReference type="WBParaSite" id="Hba_14289"/>
    </source>
</evidence>
<evidence type="ECO:0000313" key="2">
    <source>
        <dbReference type="Proteomes" id="UP000095283"/>
    </source>
</evidence>